<feature type="signal peptide" evidence="1">
    <location>
        <begin position="1"/>
        <end position="23"/>
    </location>
</feature>
<sequence length="200" mass="22134">MRRVLSILSLAAMSVAGCATQTAAEQTAPQQPTVRICNSQGCADQARETATFQGTPTDPEAERRLQALTSLAEQNPKAAYDLGLRLLRGDGVERNSFQAIEWLRKAGDGGHVEAQYALGRLYLLGFEEMGSDPAEAEAWLTRAAGKGHKGARQLIPEAQAAKKDEQRLYRIREAYRKSWGAWYSGAPYYWVWGPAGWYLR</sequence>
<dbReference type="SMART" id="SM00671">
    <property type="entry name" value="SEL1"/>
    <property type="match status" value="2"/>
</dbReference>
<proteinExistence type="predicted"/>
<dbReference type="PANTHER" id="PTHR11102:SF160">
    <property type="entry name" value="ERAD-ASSOCIATED E3 UBIQUITIN-PROTEIN LIGASE COMPONENT HRD3"/>
    <property type="match status" value="1"/>
</dbReference>
<keyword evidence="1" id="KW-0732">Signal</keyword>
<organism evidence="2 3">
    <name type="scientific">Hydrogenophaga electricum</name>
    <dbReference type="NCBI Taxonomy" id="1230953"/>
    <lineage>
        <taxon>Bacteria</taxon>
        <taxon>Pseudomonadati</taxon>
        <taxon>Pseudomonadota</taxon>
        <taxon>Betaproteobacteria</taxon>
        <taxon>Burkholderiales</taxon>
        <taxon>Comamonadaceae</taxon>
        <taxon>Hydrogenophaga</taxon>
    </lineage>
</organism>
<dbReference type="Pfam" id="PF08238">
    <property type="entry name" value="Sel1"/>
    <property type="match status" value="2"/>
</dbReference>
<feature type="chain" id="PRO_5045557577" description="Sel1 repeat family protein" evidence="1">
    <location>
        <begin position="24"/>
        <end position="200"/>
    </location>
</feature>
<dbReference type="RefSeq" id="WP_284307849.1">
    <property type="nucleotide sequence ID" value="NZ_BSPB01000015.1"/>
</dbReference>
<dbReference type="PANTHER" id="PTHR11102">
    <property type="entry name" value="SEL-1-LIKE PROTEIN"/>
    <property type="match status" value="1"/>
</dbReference>
<accession>A0ABQ6C371</accession>
<dbReference type="SUPFAM" id="SSF81901">
    <property type="entry name" value="HCP-like"/>
    <property type="match status" value="1"/>
</dbReference>
<dbReference type="InterPro" id="IPR050767">
    <property type="entry name" value="Sel1_AlgK"/>
</dbReference>
<gene>
    <name evidence="2" type="ORF">GCM10007935_22200</name>
</gene>
<evidence type="ECO:0000256" key="1">
    <source>
        <dbReference type="SAM" id="SignalP"/>
    </source>
</evidence>
<dbReference type="InterPro" id="IPR011990">
    <property type="entry name" value="TPR-like_helical_dom_sf"/>
</dbReference>
<dbReference type="PROSITE" id="PS51257">
    <property type="entry name" value="PROKAR_LIPOPROTEIN"/>
    <property type="match status" value="1"/>
</dbReference>
<protein>
    <recommendedName>
        <fullName evidence="4">Sel1 repeat family protein</fullName>
    </recommendedName>
</protein>
<comment type="caution">
    <text evidence="2">The sequence shown here is derived from an EMBL/GenBank/DDBJ whole genome shotgun (WGS) entry which is preliminary data.</text>
</comment>
<evidence type="ECO:0000313" key="3">
    <source>
        <dbReference type="Proteomes" id="UP001156903"/>
    </source>
</evidence>
<evidence type="ECO:0000313" key="2">
    <source>
        <dbReference type="EMBL" id="GLS14788.1"/>
    </source>
</evidence>
<reference evidence="3" key="1">
    <citation type="journal article" date="2019" name="Int. J. Syst. Evol. Microbiol.">
        <title>The Global Catalogue of Microorganisms (GCM) 10K type strain sequencing project: providing services to taxonomists for standard genome sequencing and annotation.</title>
        <authorList>
            <consortium name="The Broad Institute Genomics Platform"/>
            <consortium name="The Broad Institute Genome Sequencing Center for Infectious Disease"/>
            <person name="Wu L."/>
            <person name="Ma J."/>
        </authorList>
    </citation>
    <scope>NUCLEOTIDE SEQUENCE [LARGE SCALE GENOMIC DNA]</scope>
    <source>
        <strain evidence="3">NBRC 109341</strain>
    </source>
</reference>
<keyword evidence="3" id="KW-1185">Reference proteome</keyword>
<dbReference type="InterPro" id="IPR006597">
    <property type="entry name" value="Sel1-like"/>
</dbReference>
<dbReference type="EMBL" id="BSPB01000015">
    <property type="protein sequence ID" value="GLS14788.1"/>
    <property type="molecule type" value="Genomic_DNA"/>
</dbReference>
<name>A0ABQ6C371_9BURK</name>
<dbReference type="Gene3D" id="1.25.40.10">
    <property type="entry name" value="Tetratricopeptide repeat domain"/>
    <property type="match status" value="1"/>
</dbReference>
<dbReference type="Proteomes" id="UP001156903">
    <property type="component" value="Unassembled WGS sequence"/>
</dbReference>
<evidence type="ECO:0008006" key="4">
    <source>
        <dbReference type="Google" id="ProtNLM"/>
    </source>
</evidence>